<comment type="caution">
    <text evidence="2">The sequence shown here is derived from an EMBL/GenBank/DDBJ whole genome shotgun (WGS) entry which is preliminary data.</text>
</comment>
<sequence>MPLDALSDTLTLSNSRSVNLQAGPNANEHRPRVGPHRNPGRTGTGHGISNMKSKLPPIPDNPNSFEGSTLYAA</sequence>
<dbReference type="Proteomes" id="UP000639643">
    <property type="component" value="Unassembled WGS sequence"/>
</dbReference>
<evidence type="ECO:0000313" key="3">
    <source>
        <dbReference type="Proteomes" id="UP000639643"/>
    </source>
</evidence>
<reference evidence="2" key="1">
    <citation type="journal article" date="2020" name="Phytopathology">
        <title>Genome Sequence Resources of Colletotrichum truncatum, C. plurivorum, C. musicola, and C. sojae: Four Species Pathogenic to Soybean (Glycine max).</title>
        <authorList>
            <person name="Rogerio F."/>
            <person name="Boufleur T.R."/>
            <person name="Ciampi-Guillardi M."/>
            <person name="Sukno S.A."/>
            <person name="Thon M.R."/>
            <person name="Massola Junior N.S."/>
            <person name="Baroncelli R."/>
        </authorList>
    </citation>
    <scope>NUCLEOTIDE SEQUENCE</scope>
    <source>
        <strain evidence="2">LFN0074</strain>
    </source>
</reference>
<protein>
    <submittedName>
        <fullName evidence="2">Uncharacterized protein</fullName>
    </submittedName>
</protein>
<feature type="region of interest" description="Disordered" evidence="1">
    <location>
        <begin position="1"/>
        <end position="73"/>
    </location>
</feature>
<name>A0A8H6NJ05_9PEZI</name>
<gene>
    <name evidence="2" type="ORF">CMUS01_05771</name>
</gene>
<feature type="compositionally biased region" description="Polar residues" evidence="1">
    <location>
        <begin position="8"/>
        <end position="24"/>
    </location>
</feature>
<evidence type="ECO:0000313" key="2">
    <source>
        <dbReference type="EMBL" id="KAF6835397.1"/>
    </source>
</evidence>
<organism evidence="2 3">
    <name type="scientific">Colletotrichum musicola</name>
    <dbReference type="NCBI Taxonomy" id="2175873"/>
    <lineage>
        <taxon>Eukaryota</taxon>
        <taxon>Fungi</taxon>
        <taxon>Dikarya</taxon>
        <taxon>Ascomycota</taxon>
        <taxon>Pezizomycotina</taxon>
        <taxon>Sordariomycetes</taxon>
        <taxon>Hypocreomycetidae</taxon>
        <taxon>Glomerellales</taxon>
        <taxon>Glomerellaceae</taxon>
        <taxon>Colletotrichum</taxon>
        <taxon>Colletotrichum orchidearum species complex</taxon>
    </lineage>
</organism>
<accession>A0A8H6NJ05</accession>
<dbReference type="AlphaFoldDB" id="A0A8H6NJ05"/>
<keyword evidence="3" id="KW-1185">Reference proteome</keyword>
<evidence type="ECO:0000256" key="1">
    <source>
        <dbReference type="SAM" id="MobiDB-lite"/>
    </source>
</evidence>
<dbReference type="EMBL" id="WIGM01000177">
    <property type="protein sequence ID" value="KAF6835397.1"/>
    <property type="molecule type" value="Genomic_DNA"/>
</dbReference>
<proteinExistence type="predicted"/>